<dbReference type="InterPro" id="IPR039361">
    <property type="entry name" value="Cyclin"/>
</dbReference>
<dbReference type="PIRSF" id="PIRSF001771">
    <property type="entry name" value="Cyclin_A_B_D_E"/>
    <property type="match status" value="1"/>
</dbReference>
<feature type="domain" description="Cyclin-like" evidence="5">
    <location>
        <begin position="243"/>
        <end position="327"/>
    </location>
</feature>
<keyword evidence="3" id="KW-0131">Cell cycle</keyword>
<dbReference type="InterPro" id="IPR036915">
    <property type="entry name" value="Cyclin-like_sf"/>
</dbReference>
<keyword evidence="8" id="KW-1185">Reference proteome</keyword>
<dbReference type="InterPro" id="IPR006671">
    <property type="entry name" value="Cyclin_N"/>
</dbReference>
<evidence type="ECO:0000313" key="8">
    <source>
        <dbReference type="Proteomes" id="UP001161438"/>
    </source>
</evidence>
<evidence type="ECO:0000256" key="3">
    <source>
        <dbReference type="ARBA" id="ARBA00023306"/>
    </source>
</evidence>
<keyword evidence="2 4" id="KW-0195">Cyclin</keyword>
<dbReference type="Proteomes" id="UP001161438">
    <property type="component" value="Chromosome 12"/>
</dbReference>
<dbReference type="SUPFAM" id="SSF47954">
    <property type="entry name" value="Cyclin-like"/>
    <property type="match status" value="2"/>
</dbReference>
<dbReference type="SMART" id="SM00385">
    <property type="entry name" value="CYCLIN"/>
    <property type="match status" value="2"/>
</dbReference>
<dbReference type="Pfam" id="PF02984">
    <property type="entry name" value="Cyclin_C"/>
    <property type="match status" value="1"/>
</dbReference>
<dbReference type="CDD" id="cd20568">
    <property type="entry name" value="CYCLIN_CLBs_yeast_rpt1"/>
    <property type="match status" value="1"/>
</dbReference>
<dbReference type="InterPro" id="IPR004367">
    <property type="entry name" value="Cyclin_C-dom"/>
</dbReference>
<dbReference type="RefSeq" id="XP_056078245.1">
    <property type="nucleotide sequence ID" value="XM_056224314.1"/>
</dbReference>
<dbReference type="InterPro" id="IPR046965">
    <property type="entry name" value="Cyclin_A/B-like"/>
</dbReference>
<dbReference type="FunFam" id="1.10.472.10:FF:000001">
    <property type="entry name" value="G2/mitotic-specific cyclin"/>
    <property type="match status" value="1"/>
</dbReference>
<dbReference type="Pfam" id="PF00134">
    <property type="entry name" value="Cyclin_N"/>
    <property type="match status" value="1"/>
</dbReference>
<organism evidence="7 8">
    <name type="scientific">Saccharomyces mikatae IFO 1815</name>
    <dbReference type="NCBI Taxonomy" id="226126"/>
    <lineage>
        <taxon>Eukaryota</taxon>
        <taxon>Fungi</taxon>
        <taxon>Dikarya</taxon>
        <taxon>Ascomycota</taxon>
        <taxon>Saccharomycotina</taxon>
        <taxon>Saccharomycetes</taxon>
        <taxon>Saccharomycetales</taxon>
        <taxon>Saccharomycetaceae</taxon>
        <taxon>Saccharomyces</taxon>
    </lineage>
</organism>
<comment type="similarity">
    <text evidence="4">Belongs to the cyclin family.</text>
</comment>
<dbReference type="GO" id="GO:0051301">
    <property type="term" value="P:cell division"/>
    <property type="evidence" value="ECO:0007669"/>
    <property type="project" value="UniProtKB-KW"/>
</dbReference>
<evidence type="ECO:0000313" key="7">
    <source>
        <dbReference type="EMBL" id="CAI4035125.1"/>
    </source>
</evidence>
<dbReference type="Gene3D" id="1.10.472.10">
    <property type="entry name" value="Cyclin-like"/>
    <property type="match status" value="2"/>
</dbReference>
<dbReference type="AlphaFoldDB" id="A0AA35IS45"/>
<name>A0AA35IS45_SACMI</name>
<dbReference type="GO" id="GO:0044772">
    <property type="term" value="P:mitotic cell cycle phase transition"/>
    <property type="evidence" value="ECO:0007669"/>
    <property type="project" value="InterPro"/>
</dbReference>
<evidence type="ECO:0000259" key="5">
    <source>
        <dbReference type="SMART" id="SM00385"/>
    </source>
</evidence>
<sequence>MFDRNNVQPSRSTLAGGIEILEENADQEVENVLYRGTQKGMKRLEKRQRRVALGDVTSQKANKIHNAIHNKFHLTRNYFDKENIHSPAIQKEQKNTGDDERNCLLVDSSDDSFTDEEQGDEYDIDDLLSRRIKDQQLQTSEVYEDSDGEMQEASEEDVENAVEPLSPINNDEIQNELDKAFEKYFQSVPNPLDDDTNDVVMVVEYASDIFYYLRELEVKYRPNPYYMQNQIELTWPFRRTMIDWLVQLHFRFQLLPETLYLTINIVDRFLSKKTVTLNRFQLVGVSALFIAAKFEEINCPTLDDLVYMLENTYSRDDIIKAEQYMIDTLEFEIGWPGPMPFLRRISKADDYDFEPRTLAKYLLETTIVEPRLVAAAPSWLAAGAYFLSKIILGSNDWSLKHVFYSGYTSSQIVPLASLILENCKNASRRHHSVWKKYFDQKHYRCSQIVEEWILSTET</sequence>
<evidence type="ECO:0000256" key="1">
    <source>
        <dbReference type="ARBA" id="ARBA00022618"/>
    </source>
</evidence>
<proteinExistence type="inferred from homology"/>
<dbReference type="GO" id="GO:0016538">
    <property type="term" value="F:cyclin-dependent protein serine/threonine kinase regulator activity"/>
    <property type="evidence" value="ECO:0007669"/>
    <property type="project" value="InterPro"/>
</dbReference>
<dbReference type="CDD" id="cd20512">
    <property type="entry name" value="CYCLIN_CLBs_yeast_rpt2"/>
    <property type="match status" value="1"/>
</dbReference>
<dbReference type="SMART" id="SM01332">
    <property type="entry name" value="Cyclin_C"/>
    <property type="match status" value="1"/>
</dbReference>
<feature type="domain" description="Cyclin C-terminal" evidence="6">
    <location>
        <begin position="336"/>
        <end position="451"/>
    </location>
</feature>
<dbReference type="EMBL" id="OX365768">
    <property type="protein sequence ID" value="CAI4035125.1"/>
    <property type="molecule type" value="Genomic_DNA"/>
</dbReference>
<dbReference type="InterPro" id="IPR013763">
    <property type="entry name" value="Cyclin-like_dom"/>
</dbReference>
<evidence type="ECO:0008006" key="9">
    <source>
        <dbReference type="Google" id="ProtNLM"/>
    </source>
</evidence>
<dbReference type="PANTHER" id="PTHR10177">
    <property type="entry name" value="CYCLINS"/>
    <property type="match status" value="1"/>
</dbReference>
<dbReference type="InterPro" id="IPR048258">
    <property type="entry name" value="Cyclins_cyclin-box"/>
</dbReference>
<dbReference type="GeneID" id="80919979"/>
<accession>A0AA35IS45</accession>
<dbReference type="PROSITE" id="PS00292">
    <property type="entry name" value="CYCLINS"/>
    <property type="match status" value="1"/>
</dbReference>
<evidence type="ECO:0000256" key="2">
    <source>
        <dbReference type="ARBA" id="ARBA00023127"/>
    </source>
</evidence>
<evidence type="ECO:0000259" key="6">
    <source>
        <dbReference type="SMART" id="SM01332"/>
    </source>
</evidence>
<evidence type="ECO:0000256" key="4">
    <source>
        <dbReference type="RuleBase" id="RU000383"/>
    </source>
</evidence>
<feature type="domain" description="Cyclin-like" evidence="5">
    <location>
        <begin position="340"/>
        <end position="421"/>
    </location>
</feature>
<gene>
    <name evidence="7" type="primary">SMKI12G2650</name>
    <name evidence="7" type="ORF">SMKI_12G2650</name>
</gene>
<protein>
    <recommendedName>
        <fullName evidence="9">Clb4p</fullName>
    </recommendedName>
</protein>
<reference evidence="7" key="1">
    <citation type="submission" date="2022-10" db="EMBL/GenBank/DDBJ databases">
        <authorList>
            <person name="Byrne P K."/>
        </authorList>
    </citation>
    <scope>NUCLEOTIDE SEQUENCE</scope>
    <source>
        <strain evidence="7">IFO1815</strain>
    </source>
</reference>
<keyword evidence="1" id="KW-0132">Cell division</keyword>